<feature type="transmembrane region" description="Helical" evidence="6">
    <location>
        <begin position="43"/>
        <end position="63"/>
    </location>
</feature>
<gene>
    <name evidence="7" type="ORF">GR183_14060</name>
</gene>
<reference evidence="7 8" key="1">
    <citation type="submission" date="2019-12" db="EMBL/GenBank/DDBJ databases">
        <authorList>
            <person name="Li M."/>
        </authorList>
    </citation>
    <scope>NUCLEOTIDE SEQUENCE [LARGE SCALE GENOMIC DNA]</scope>
    <source>
        <strain evidence="7 8">GBMRC 2046</strain>
    </source>
</reference>
<dbReference type="AlphaFoldDB" id="A0A7X3LVT2"/>
<dbReference type="GO" id="GO:0005886">
    <property type="term" value="C:plasma membrane"/>
    <property type="evidence" value="ECO:0007669"/>
    <property type="project" value="UniProtKB-SubCell"/>
</dbReference>
<dbReference type="PANTHER" id="PTHR30086">
    <property type="entry name" value="ARGININE EXPORTER PROTEIN ARGO"/>
    <property type="match status" value="1"/>
</dbReference>
<name>A0A7X3LVT2_9HYPH</name>
<keyword evidence="2" id="KW-1003">Cell membrane</keyword>
<dbReference type="GO" id="GO:0015171">
    <property type="term" value="F:amino acid transmembrane transporter activity"/>
    <property type="evidence" value="ECO:0007669"/>
    <property type="project" value="TreeGrafter"/>
</dbReference>
<protein>
    <submittedName>
        <fullName evidence="7">LysE family transporter</fullName>
    </submittedName>
</protein>
<dbReference type="InterPro" id="IPR001123">
    <property type="entry name" value="LeuE-type"/>
</dbReference>
<proteinExistence type="predicted"/>
<dbReference type="EMBL" id="WUMV01000006">
    <property type="protein sequence ID" value="MXN66034.1"/>
    <property type="molecule type" value="Genomic_DNA"/>
</dbReference>
<organism evidence="7 8">
    <name type="scientific">Stappia sediminis</name>
    <dbReference type="NCBI Taxonomy" id="2692190"/>
    <lineage>
        <taxon>Bacteria</taxon>
        <taxon>Pseudomonadati</taxon>
        <taxon>Pseudomonadota</taxon>
        <taxon>Alphaproteobacteria</taxon>
        <taxon>Hyphomicrobiales</taxon>
        <taxon>Stappiaceae</taxon>
        <taxon>Stappia</taxon>
    </lineage>
</organism>
<evidence type="ECO:0000313" key="8">
    <source>
        <dbReference type="Proteomes" id="UP000433101"/>
    </source>
</evidence>
<sequence>MLELVPLAIGIVLAQVSPGPNMMAVSSASLSSGRRAGIRTAAGVAAGVLVWALLFSLGIGALIEAYPGSITAMKVIGGGYLLYLGLKALKASFRPARSNGGPQAAATPSPKAFRTGMLVVLTNPKAALMWVAISLFLASASGSELRFLVIGFAASLSALLVYGAYAVLFSTGFATRAYGRFFRWIEGTFGALFGALGAKLLIDGLKEARG</sequence>
<comment type="caution">
    <text evidence="7">The sequence shown here is derived from an EMBL/GenBank/DDBJ whole genome shotgun (WGS) entry which is preliminary data.</text>
</comment>
<keyword evidence="8" id="KW-1185">Reference proteome</keyword>
<evidence type="ECO:0000256" key="1">
    <source>
        <dbReference type="ARBA" id="ARBA00004651"/>
    </source>
</evidence>
<comment type="subcellular location">
    <subcellularLocation>
        <location evidence="1">Cell membrane</location>
        <topology evidence="1">Multi-pass membrane protein</topology>
    </subcellularLocation>
</comment>
<dbReference type="PANTHER" id="PTHR30086:SF20">
    <property type="entry name" value="ARGININE EXPORTER PROTEIN ARGO-RELATED"/>
    <property type="match status" value="1"/>
</dbReference>
<evidence type="ECO:0000256" key="2">
    <source>
        <dbReference type="ARBA" id="ARBA00022475"/>
    </source>
</evidence>
<evidence type="ECO:0000256" key="5">
    <source>
        <dbReference type="ARBA" id="ARBA00023136"/>
    </source>
</evidence>
<evidence type="ECO:0000256" key="3">
    <source>
        <dbReference type="ARBA" id="ARBA00022692"/>
    </source>
</evidence>
<evidence type="ECO:0000313" key="7">
    <source>
        <dbReference type="EMBL" id="MXN66034.1"/>
    </source>
</evidence>
<keyword evidence="3 6" id="KW-0812">Transmembrane</keyword>
<feature type="transmembrane region" description="Helical" evidence="6">
    <location>
        <begin position="145"/>
        <end position="169"/>
    </location>
</feature>
<dbReference type="Pfam" id="PF01810">
    <property type="entry name" value="LysE"/>
    <property type="match status" value="1"/>
</dbReference>
<feature type="transmembrane region" description="Helical" evidence="6">
    <location>
        <begin position="181"/>
        <end position="202"/>
    </location>
</feature>
<dbReference type="RefSeq" id="WP_160776262.1">
    <property type="nucleotide sequence ID" value="NZ_WUMV01000006.1"/>
</dbReference>
<accession>A0A7X3LVT2</accession>
<keyword evidence="5 6" id="KW-0472">Membrane</keyword>
<evidence type="ECO:0000256" key="4">
    <source>
        <dbReference type="ARBA" id="ARBA00022989"/>
    </source>
</evidence>
<keyword evidence="4 6" id="KW-1133">Transmembrane helix</keyword>
<dbReference type="Proteomes" id="UP000433101">
    <property type="component" value="Unassembled WGS sequence"/>
</dbReference>
<evidence type="ECO:0000256" key="6">
    <source>
        <dbReference type="SAM" id="Phobius"/>
    </source>
</evidence>
<feature type="transmembrane region" description="Helical" evidence="6">
    <location>
        <begin position="113"/>
        <end position="138"/>
    </location>
</feature>